<evidence type="ECO:0008006" key="5">
    <source>
        <dbReference type="Google" id="ProtNLM"/>
    </source>
</evidence>
<dbReference type="AlphaFoldDB" id="A0AA40CEB9"/>
<dbReference type="Proteomes" id="UP001174934">
    <property type="component" value="Unassembled WGS sequence"/>
</dbReference>
<feature type="chain" id="PRO_5041314512" description="Secreted protein" evidence="2">
    <location>
        <begin position="23"/>
        <end position="72"/>
    </location>
</feature>
<feature type="region of interest" description="Disordered" evidence="1">
    <location>
        <begin position="52"/>
        <end position="72"/>
    </location>
</feature>
<dbReference type="EMBL" id="JAULSR010000001">
    <property type="protein sequence ID" value="KAK0635150.1"/>
    <property type="molecule type" value="Genomic_DNA"/>
</dbReference>
<reference evidence="3" key="1">
    <citation type="submission" date="2023-06" db="EMBL/GenBank/DDBJ databases">
        <title>Genome-scale phylogeny and comparative genomics of the fungal order Sordariales.</title>
        <authorList>
            <consortium name="Lawrence Berkeley National Laboratory"/>
            <person name="Hensen N."/>
            <person name="Bonometti L."/>
            <person name="Westerberg I."/>
            <person name="Brannstrom I.O."/>
            <person name="Guillou S."/>
            <person name="Cros-Aarteil S."/>
            <person name="Calhoun S."/>
            <person name="Haridas S."/>
            <person name="Kuo A."/>
            <person name="Mondo S."/>
            <person name="Pangilinan J."/>
            <person name="Riley R."/>
            <person name="LaButti K."/>
            <person name="Andreopoulos B."/>
            <person name="Lipzen A."/>
            <person name="Chen C."/>
            <person name="Yanf M."/>
            <person name="Daum C."/>
            <person name="Ng V."/>
            <person name="Clum A."/>
            <person name="Steindorff A."/>
            <person name="Ohm R."/>
            <person name="Martin F."/>
            <person name="Silar P."/>
            <person name="Natvig D."/>
            <person name="Lalanne C."/>
            <person name="Gautier V."/>
            <person name="Ament-velasquez S.L."/>
            <person name="Kruys A."/>
            <person name="Hutchinson M.I."/>
            <person name="Powell A.J."/>
            <person name="Barry K."/>
            <person name="Miller A.N."/>
            <person name="Grigoriev I.V."/>
            <person name="Debuchy R."/>
            <person name="Gladieux P."/>
            <person name="Thoren M.H."/>
            <person name="Johannesson H."/>
        </authorList>
    </citation>
    <scope>NUCLEOTIDE SEQUENCE</scope>
    <source>
        <strain evidence="3">SMH3391-2</strain>
    </source>
</reference>
<evidence type="ECO:0000256" key="1">
    <source>
        <dbReference type="SAM" id="MobiDB-lite"/>
    </source>
</evidence>
<keyword evidence="4" id="KW-1185">Reference proteome</keyword>
<evidence type="ECO:0000313" key="4">
    <source>
        <dbReference type="Proteomes" id="UP001174934"/>
    </source>
</evidence>
<gene>
    <name evidence="3" type="ORF">B0T17DRAFT_32329</name>
</gene>
<protein>
    <recommendedName>
        <fullName evidence="5">Secreted protein</fullName>
    </recommendedName>
</protein>
<sequence length="72" mass="7738">MSSASVVHLGCLLLLLPVRLLPRPVGSLILACRSATLERKAVKKLIRMDGRGEPADGSRRRLIGRSAGSFIT</sequence>
<organism evidence="3 4">
    <name type="scientific">Bombardia bombarda</name>
    <dbReference type="NCBI Taxonomy" id="252184"/>
    <lineage>
        <taxon>Eukaryota</taxon>
        <taxon>Fungi</taxon>
        <taxon>Dikarya</taxon>
        <taxon>Ascomycota</taxon>
        <taxon>Pezizomycotina</taxon>
        <taxon>Sordariomycetes</taxon>
        <taxon>Sordariomycetidae</taxon>
        <taxon>Sordariales</taxon>
        <taxon>Lasiosphaeriaceae</taxon>
        <taxon>Bombardia</taxon>
    </lineage>
</organism>
<feature type="signal peptide" evidence="2">
    <location>
        <begin position="1"/>
        <end position="22"/>
    </location>
</feature>
<name>A0AA40CEB9_9PEZI</name>
<accession>A0AA40CEB9</accession>
<evidence type="ECO:0000313" key="3">
    <source>
        <dbReference type="EMBL" id="KAK0635150.1"/>
    </source>
</evidence>
<proteinExistence type="predicted"/>
<comment type="caution">
    <text evidence="3">The sequence shown here is derived from an EMBL/GenBank/DDBJ whole genome shotgun (WGS) entry which is preliminary data.</text>
</comment>
<evidence type="ECO:0000256" key="2">
    <source>
        <dbReference type="SAM" id="SignalP"/>
    </source>
</evidence>
<keyword evidence="2" id="KW-0732">Signal</keyword>